<organism evidence="8 9">
    <name type="scientific">Desulfocicer vacuolatum DSM 3385</name>
    <dbReference type="NCBI Taxonomy" id="1121400"/>
    <lineage>
        <taxon>Bacteria</taxon>
        <taxon>Pseudomonadati</taxon>
        <taxon>Thermodesulfobacteriota</taxon>
        <taxon>Desulfobacteria</taxon>
        <taxon>Desulfobacterales</taxon>
        <taxon>Desulfobacteraceae</taxon>
        <taxon>Desulfocicer</taxon>
    </lineage>
</organism>
<dbReference type="GO" id="GO:0004159">
    <property type="term" value="F:dihydropyrimidine dehydrogenase (NAD+) activity"/>
    <property type="evidence" value="ECO:0007669"/>
    <property type="project" value="UniProtKB-EC"/>
</dbReference>
<evidence type="ECO:0000256" key="2">
    <source>
        <dbReference type="ARBA" id="ARBA00047685"/>
    </source>
</evidence>
<gene>
    <name evidence="8" type="ORF">SAMN02746065_113109</name>
</gene>
<keyword evidence="9" id="KW-1185">Reference proteome</keyword>
<dbReference type="STRING" id="1121400.SAMN02746065_113109"/>
<dbReference type="Gene3D" id="3.50.50.60">
    <property type="entry name" value="FAD/NAD(P)-binding domain"/>
    <property type="match status" value="1"/>
</dbReference>
<dbReference type="Proteomes" id="UP000192418">
    <property type="component" value="Unassembled WGS sequence"/>
</dbReference>
<dbReference type="EMBL" id="FWXY01000013">
    <property type="protein sequence ID" value="SMC88169.1"/>
    <property type="molecule type" value="Genomic_DNA"/>
</dbReference>
<evidence type="ECO:0000256" key="4">
    <source>
        <dbReference type="ARBA" id="ARBA00049578"/>
    </source>
</evidence>
<dbReference type="Pfam" id="PF14691">
    <property type="entry name" value="Fer4_20"/>
    <property type="match status" value="1"/>
</dbReference>
<keyword evidence="1" id="KW-0560">Oxidoreductase</keyword>
<dbReference type="PANTHER" id="PTHR43073:SF2">
    <property type="entry name" value="DIHYDROPYRIMIDINE DEHYDROGENASE [NADP(+)]"/>
    <property type="match status" value="1"/>
</dbReference>
<dbReference type="EC" id="1.3.1.1" evidence="6"/>
<dbReference type="RefSeq" id="WP_170923815.1">
    <property type="nucleotide sequence ID" value="NZ_FWXY01000013.1"/>
</dbReference>
<evidence type="ECO:0000256" key="3">
    <source>
        <dbReference type="ARBA" id="ARBA00048792"/>
    </source>
</evidence>
<comment type="catalytic activity">
    <reaction evidence="2">
        <text>5,6-dihydrothymine + NAD(+) = thymine + NADH + H(+)</text>
        <dbReference type="Rhea" id="RHEA:28791"/>
        <dbReference type="ChEBI" id="CHEBI:15378"/>
        <dbReference type="ChEBI" id="CHEBI:17821"/>
        <dbReference type="ChEBI" id="CHEBI:27468"/>
        <dbReference type="ChEBI" id="CHEBI:57540"/>
        <dbReference type="ChEBI" id="CHEBI:57945"/>
        <dbReference type="EC" id="1.3.1.1"/>
    </reaction>
</comment>
<dbReference type="PANTHER" id="PTHR43073">
    <property type="entry name" value="DIHYDROPYRIMIDINE DEHYDROGENASE [NADP(+)]"/>
    <property type="match status" value="1"/>
</dbReference>
<dbReference type="InterPro" id="IPR028261">
    <property type="entry name" value="DPD_II"/>
</dbReference>
<comment type="function">
    <text evidence="4">Involved in pyrimidine base degradation. Catalyzes physiologically the reduction of uracil to 5,6-dihydrouracil (DHU) by using NADH as a specific cosubstrate. It also catalyzes the reverse reaction and the reduction of thymine to 5,6-dihydrothymine (DHT).</text>
</comment>
<comment type="subunit">
    <text evidence="5">Heterotetramer of 2 PreA and 2 PreT subunits.</text>
</comment>
<feature type="domain" description="Dihydroprymidine dehydrogenase" evidence="7">
    <location>
        <begin position="27"/>
        <end position="109"/>
    </location>
</feature>
<proteinExistence type="predicted"/>
<protein>
    <recommendedName>
        <fullName evidence="6">dihydrouracil dehydrogenase (NAD(+))</fullName>
        <ecNumber evidence="6">1.3.1.1</ecNumber>
    </recommendedName>
</protein>
<evidence type="ECO:0000256" key="6">
    <source>
        <dbReference type="ARBA" id="ARBA00049728"/>
    </source>
</evidence>
<dbReference type="AlphaFoldDB" id="A0A1W2CSF5"/>
<evidence type="ECO:0000256" key="1">
    <source>
        <dbReference type="ARBA" id="ARBA00023002"/>
    </source>
</evidence>
<sequence>MLDAVYDEPSMSTTKRYNLHAVKTIVQHSVAPCSAACPAGIDIPKVQHHVCQGEFLSAFETLTLENPFPSTCGRICFHSCETACHRTVQDDAIAIHCMERFVGDLALNREFLPSIKKLPLNGKRVAILGTGPSGLSAAYFLTIFGFSCDVYDSAPSPAHSSQWCIPESRLPKTILNMEINRIREMGVKIKCGHSLSPDFANALVSQYHAVVVGSGISQSMTFSQCLGNGNTTLHGALQTRKHPRRIELGNVTVELGKIPVLYGGGWYNGIQSISHAVASGKTAAISLYAYFDTGSSAIRESVEISRVGNGTAQSMDIYLLGERSRASSCVVAESDIDCTGFPSAVRVDPLYVESGFVDDGKKMMEQTFDTPSALAEAARCYGCGYTTHGKKQC</sequence>
<dbReference type="InterPro" id="IPR036188">
    <property type="entry name" value="FAD/NAD-bd_sf"/>
</dbReference>
<evidence type="ECO:0000259" key="7">
    <source>
        <dbReference type="Pfam" id="PF14691"/>
    </source>
</evidence>
<dbReference type="Gene3D" id="1.10.1060.10">
    <property type="entry name" value="Alpha-helical ferredoxin"/>
    <property type="match status" value="1"/>
</dbReference>
<dbReference type="SUPFAM" id="SSF51971">
    <property type="entry name" value="Nucleotide-binding domain"/>
    <property type="match status" value="1"/>
</dbReference>
<name>A0A1W2CSF5_9BACT</name>
<evidence type="ECO:0000313" key="8">
    <source>
        <dbReference type="EMBL" id="SMC88169.1"/>
    </source>
</evidence>
<evidence type="ECO:0000313" key="9">
    <source>
        <dbReference type="Proteomes" id="UP000192418"/>
    </source>
</evidence>
<evidence type="ECO:0000256" key="5">
    <source>
        <dbReference type="ARBA" id="ARBA00049714"/>
    </source>
</evidence>
<dbReference type="GO" id="GO:0051536">
    <property type="term" value="F:iron-sulfur cluster binding"/>
    <property type="evidence" value="ECO:0007669"/>
    <property type="project" value="InterPro"/>
</dbReference>
<accession>A0A1W2CSF5</accession>
<reference evidence="8 9" key="1">
    <citation type="submission" date="2017-04" db="EMBL/GenBank/DDBJ databases">
        <authorList>
            <person name="Afonso C.L."/>
            <person name="Miller P.J."/>
            <person name="Scott M.A."/>
            <person name="Spackman E."/>
            <person name="Goraichik I."/>
            <person name="Dimitrov K.M."/>
            <person name="Suarez D.L."/>
            <person name="Swayne D.E."/>
        </authorList>
    </citation>
    <scope>NUCLEOTIDE SEQUENCE [LARGE SCALE GENOMIC DNA]</scope>
    <source>
        <strain evidence="8 9">DSM 3385</strain>
    </source>
</reference>
<dbReference type="InterPro" id="IPR009051">
    <property type="entry name" value="Helical_ferredxn"/>
</dbReference>
<comment type="catalytic activity">
    <reaction evidence="3">
        <text>5,6-dihydrouracil + NAD(+) = uracil + NADH + H(+)</text>
        <dbReference type="Rhea" id="RHEA:20189"/>
        <dbReference type="ChEBI" id="CHEBI:15378"/>
        <dbReference type="ChEBI" id="CHEBI:15901"/>
        <dbReference type="ChEBI" id="CHEBI:17568"/>
        <dbReference type="ChEBI" id="CHEBI:57540"/>
        <dbReference type="ChEBI" id="CHEBI:57945"/>
        <dbReference type="EC" id="1.3.1.1"/>
    </reaction>
</comment>